<dbReference type="RefSeq" id="WP_261184117.1">
    <property type="nucleotide sequence ID" value="NZ_JAXBLV010000204.1"/>
</dbReference>
<accession>A0ABU5F4D2</accession>
<dbReference type="Proteomes" id="UP001272242">
    <property type="component" value="Unassembled WGS sequence"/>
</dbReference>
<proteinExistence type="predicted"/>
<feature type="compositionally biased region" description="Low complexity" evidence="1">
    <location>
        <begin position="65"/>
        <end position="75"/>
    </location>
</feature>
<dbReference type="EMBL" id="JAXBLV010000204">
    <property type="protein sequence ID" value="MDY3561998.1"/>
    <property type="molecule type" value="Genomic_DNA"/>
</dbReference>
<feature type="region of interest" description="Disordered" evidence="1">
    <location>
        <begin position="64"/>
        <end position="98"/>
    </location>
</feature>
<organism evidence="2 3">
    <name type="scientific">Gemmata algarum</name>
    <dbReference type="NCBI Taxonomy" id="2975278"/>
    <lineage>
        <taxon>Bacteria</taxon>
        <taxon>Pseudomonadati</taxon>
        <taxon>Planctomycetota</taxon>
        <taxon>Planctomycetia</taxon>
        <taxon>Gemmatales</taxon>
        <taxon>Gemmataceae</taxon>
        <taxon>Gemmata</taxon>
    </lineage>
</organism>
<evidence type="ECO:0000313" key="2">
    <source>
        <dbReference type="EMBL" id="MDY3561998.1"/>
    </source>
</evidence>
<name>A0ABU5F4D2_9BACT</name>
<comment type="caution">
    <text evidence="2">The sequence shown here is derived from an EMBL/GenBank/DDBJ whole genome shotgun (WGS) entry which is preliminary data.</text>
</comment>
<keyword evidence="3" id="KW-1185">Reference proteome</keyword>
<sequence length="98" mass="9959">MTRMSRELSLVVLGATVLTGAYFVWPETNYETEADKQAERRTGGRSRSGGGTFIFIGHFGGGGPSAVSGRGSRPPAMASVSKGGFGTVGSRVGGGFGG</sequence>
<gene>
    <name evidence="2" type="ORF">R5W23_003429</name>
</gene>
<protein>
    <submittedName>
        <fullName evidence="2">Uncharacterized protein</fullName>
    </submittedName>
</protein>
<reference evidence="3" key="1">
    <citation type="journal article" date="2023" name="Mar. Drugs">
        <title>Gemmata algarum, a Novel Planctomycete Isolated from an Algal Mat, Displays Antimicrobial Activity.</title>
        <authorList>
            <person name="Kumar G."/>
            <person name="Kallscheuer N."/>
            <person name="Kashif M."/>
            <person name="Ahamad S."/>
            <person name="Jagadeeshwari U."/>
            <person name="Pannikurungottu S."/>
            <person name="Haufschild T."/>
            <person name="Kabuu M."/>
            <person name="Sasikala C."/>
            <person name="Jogler C."/>
            <person name="Ramana C."/>
        </authorList>
    </citation>
    <scope>NUCLEOTIDE SEQUENCE [LARGE SCALE GENOMIC DNA]</scope>
    <source>
        <strain evidence="3">JC673</strain>
    </source>
</reference>
<evidence type="ECO:0000256" key="1">
    <source>
        <dbReference type="SAM" id="MobiDB-lite"/>
    </source>
</evidence>
<evidence type="ECO:0000313" key="3">
    <source>
        <dbReference type="Proteomes" id="UP001272242"/>
    </source>
</evidence>
<feature type="compositionally biased region" description="Gly residues" evidence="1">
    <location>
        <begin position="83"/>
        <end position="98"/>
    </location>
</feature>